<reference evidence="2 3" key="1">
    <citation type="journal article" date="2017" name="BMC Genomics">
        <title>Genome sequencing of 39 Akkermansia muciniphila isolates reveals its population structure, genomic and functional diverisity, and global distribution in mammalian gut microbiotas.</title>
        <authorList>
            <person name="Guo X."/>
            <person name="Li S."/>
            <person name="Zhang J."/>
            <person name="Wu F."/>
            <person name="Li X."/>
            <person name="Wu D."/>
            <person name="Zhang M."/>
            <person name="Ou Z."/>
            <person name="Jie Z."/>
            <person name="Yan Q."/>
            <person name="Li P."/>
            <person name="Yi J."/>
            <person name="Peng Y."/>
        </authorList>
    </citation>
    <scope>NUCLEOTIDE SEQUENCE [LARGE SCALE GENOMIC DNA]</scope>
    <source>
        <strain evidence="2 3">GP43</strain>
    </source>
</reference>
<evidence type="ECO:0000256" key="1">
    <source>
        <dbReference type="SAM" id="MobiDB-lite"/>
    </source>
</evidence>
<dbReference type="EMBL" id="PJKN01000001">
    <property type="protein sequence ID" value="PNC57590.1"/>
    <property type="molecule type" value="Genomic_DNA"/>
</dbReference>
<evidence type="ECO:0000313" key="3">
    <source>
        <dbReference type="Proteomes" id="UP000235914"/>
    </source>
</evidence>
<evidence type="ECO:0008006" key="4">
    <source>
        <dbReference type="Google" id="ProtNLM"/>
    </source>
</evidence>
<feature type="region of interest" description="Disordered" evidence="1">
    <location>
        <begin position="68"/>
        <end position="94"/>
    </location>
</feature>
<gene>
    <name evidence="2" type="ORF">CXU09_00480</name>
</gene>
<dbReference type="Proteomes" id="UP000235914">
    <property type="component" value="Unassembled WGS sequence"/>
</dbReference>
<sequence>MTQKEKEELRNLPSNSPRLLNQTQLAAALGVTMAFTSAMKKWGCPFPGGRILIKDALAWLKANPEFRPYKERKSPTGPHGIPQCNLDAYKTSPN</sequence>
<organism evidence="2 3">
    <name type="scientific">Akkermansia muciniphila</name>
    <dbReference type="NCBI Taxonomy" id="239935"/>
    <lineage>
        <taxon>Bacteria</taxon>
        <taxon>Pseudomonadati</taxon>
        <taxon>Verrucomicrobiota</taxon>
        <taxon>Verrucomicrobiia</taxon>
        <taxon>Verrucomicrobiales</taxon>
        <taxon>Akkermansiaceae</taxon>
        <taxon>Akkermansia</taxon>
    </lineage>
</organism>
<protein>
    <recommendedName>
        <fullName evidence="4">DNA-binding protein</fullName>
    </recommendedName>
</protein>
<accession>A0AAP8NMC3</accession>
<evidence type="ECO:0000313" key="2">
    <source>
        <dbReference type="EMBL" id="PNC57590.1"/>
    </source>
</evidence>
<dbReference type="RefSeq" id="WP_102733907.1">
    <property type="nucleotide sequence ID" value="NZ_JABDHO010000007.1"/>
</dbReference>
<name>A0AAP8NMC3_9BACT</name>
<dbReference type="AlphaFoldDB" id="A0AAP8NMC3"/>
<comment type="caution">
    <text evidence="2">The sequence shown here is derived from an EMBL/GenBank/DDBJ whole genome shotgun (WGS) entry which is preliminary data.</text>
</comment>
<proteinExistence type="predicted"/>